<reference evidence="1 2" key="1">
    <citation type="journal article" date="2015" name="Genome Biol. Evol.">
        <title>Comparative Genomics of a Bacterivorous Green Alga Reveals Evolutionary Causalities and Consequences of Phago-Mixotrophic Mode of Nutrition.</title>
        <authorList>
            <person name="Burns J.A."/>
            <person name="Paasch A."/>
            <person name="Narechania A."/>
            <person name="Kim E."/>
        </authorList>
    </citation>
    <scope>NUCLEOTIDE SEQUENCE [LARGE SCALE GENOMIC DNA]</scope>
    <source>
        <strain evidence="1 2">PLY_AMNH</strain>
    </source>
</reference>
<dbReference type="AlphaFoldDB" id="A0AAE0FZ29"/>
<dbReference type="EMBL" id="LGRX02011694">
    <property type="protein sequence ID" value="KAK3268657.1"/>
    <property type="molecule type" value="Genomic_DNA"/>
</dbReference>
<proteinExistence type="predicted"/>
<organism evidence="1 2">
    <name type="scientific">Cymbomonas tetramitiformis</name>
    <dbReference type="NCBI Taxonomy" id="36881"/>
    <lineage>
        <taxon>Eukaryota</taxon>
        <taxon>Viridiplantae</taxon>
        <taxon>Chlorophyta</taxon>
        <taxon>Pyramimonadophyceae</taxon>
        <taxon>Pyramimonadales</taxon>
        <taxon>Pyramimonadaceae</taxon>
        <taxon>Cymbomonas</taxon>
    </lineage>
</organism>
<accession>A0AAE0FZ29</accession>
<evidence type="ECO:0000313" key="2">
    <source>
        <dbReference type="Proteomes" id="UP001190700"/>
    </source>
</evidence>
<dbReference type="Proteomes" id="UP001190700">
    <property type="component" value="Unassembled WGS sequence"/>
</dbReference>
<comment type="caution">
    <text evidence="1">The sequence shown here is derived from an EMBL/GenBank/DDBJ whole genome shotgun (WGS) entry which is preliminary data.</text>
</comment>
<keyword evidence="2" id="KW-1185">Reference proteome</keyword>
<name>A0AAE0FZ29_9CHLO</name>
<protein>
    <submittedName>
        <fullName evidence="1">Uncharacterized protein</fullName>
    </submittedName>
</protein>
<evidence type="ECO:0000313" key="1">
    <source>
        <dbReference type="EMBL" id="KAK3268657.1"/>
    </source>
</evidence>
<sequence length="407" mass="45749">MEGETSTIRYERGKEVLGEYLSDPRHNDLFSCSHEQQLSWFQDFYARKQQNDPGFQERCLRRHLYFENEEQFIKCEENVSTAKELLALEPLLQAQIESAEHKLEGMKAAMKSMALFLEDTEKPVAEAKRTRTKESLSKLKKTVPEKQLELEALKQSSPGWVAMTHAREELAALTSSTGMDDVNQAIAESNKQRGAGTSRAGFDLEAGCQDIVTEIASADFPQECMAQTMWVLSNVTLGVARGELDKVVVVEARHPDTKFNDTEQTYVEVLFVAEVKTNPNDLAKQFGHKQELMLWLAGDKEAYDAENWRTKKYTKGHFDVEAKHGEHGRKFVFDTRSFTRFRAGSCQEQGAVMAGNRSCLQGLYYVLGGKQKQLTGMSSSTLGLLGVRLAGNHQLGDLYLNGRNAAL</sequence>
<gene>
    <name evidence="1" type="ORF">CYMTET_22850</name>
</gene>